<protein>
    <submittedName>
        <fullName evidence="1">Uncharacterized protein</fullName>
    </submittedName>
</protein>
<dbReference type="Proteomes" id="UP000190341">
    <property type="component" value="Unassembled WGS sequence"/>
</dbReference>
<dbReference type="OrthoDB" id="5986128at2"/>
<sequence length="103" mass="11505">MLMYSDAQIKNCLSRLEATDARAIGQLEALTVWLAAMVQTHPDGEQLRTVAHKLSARNPFRSACSFQEEVAAYDAVFCQFSALSDDNLPAVPVELERRRPPRV</sequence>
<dbReference type="EMBL" id="FUZV01000002">
    <property type="protein sequence ID" value="SKC78203.1"/>
    <property type="molecule type" value="Genomic_DNA"/>
</dbReference>
<dbReference type="RefSeq" id="WP_139381576.1">
    <property type="nucleotide sequence ID" value="NZ_BMCL01000001.1"/>
</dbReference>
<accession>A0A1T5LQE3</accession>
<keyword evidence="2" id="KW-1185">Reference proteome</keyword>
<proteinExistence type="predicted"/>
<name>A0A1T5LQE3_9GAMM</name>
<dbReference type="AlphaFoldDB" id="A0A1T5LQE3"/>
<evidence type="ECO:0000313" key="1">
    <source>
        <dbReference type="EMBL" id="SKC78203.1"/>
    </source>
</evidence>
<organism evidence="1 2">
    <name type="scientific">Pseudoxanthomonas indica</name>
    <dbReference type="NCBI Taxonomy" id="428993"/>
    <lineage>
        <taxon>Bacteria</taxon>
        <taxon>Pseudomonadati</taxon>
        <taxon>Pseudomonadota</taxon>
        <taxon>Gammaproteobacteria</taxon>
        <taxon>Lysobacterales</taxon>
        <taxon>Lysobacteraceae</taxon>
        <taxon>Pseudoxanthomonas</taxon>
    </lineage>
</organism>
<gene>
    <name evidence="1" type="ORF">SAMN06296058_2915</name>
</gene>
<reference evidence="1 2" key="1">
    <citation type="submission" date="2017-02" db="EMBL/GenBank/DDBJ databases">
        <authorList>
            <person name="Peterson S.W."/>
        </authorList>
    </citation>
    <scope>NUCLEOTIDE SEQUENCE [LARGE SCALE GENOMIC DNA]</scope>
    <source>
        <strain evidence="1 2">P15</strain>
    </source>
</reference>
<evidence type="ECO:0000313" key="2">
    <source>
        <dbReference type="Proteomes" id="UP000190341"/>
    </source>
</evidence>